<proteinExistence type="predicted"/>
<reference evidence="1" key="1">
    <citation type="submission" date="2023-05" db="EMBL/GenBank/DDBJ databases">
        <authorList>
            <consortium name="ELIXIR-Norway"/>
        </authorList>
    </citation>
    <scope>NUCLEOTIDE SEQUENCE</scope>
</reference>
<protein>
    <submittedName>
        <fullName evidence="1">Uncharacterized protein</fullName>
    </submittedName>
</protein>
<gene>
    <name evidence="1" type="ORF">MRATA1EN22A_LOCUS26858</name>
</gene>
<dbReference type="EMBL" id="OX596091">
    <property type="protein sequence ID" value="CAN0555649.1"/>
    <property type="molecule type" value="Genomic_DNA"/>
</dbReference>
<reference evidence="1" key="2">
    <citation type="submission" date="2025-03" db="EMBL/GenBank/DDBJ databases">
        <authorList>
            <consortium name="ELIXIR-Norway"/>
            <consortium name="Elixir Norway"/>
        </authorList>
    </citation>
    <scope>NUCLEOTIDE SEQUENCE</scope>
</reference>
<evidence type="ECO:0000313" key="1">
    <source>
        <dbReference type="EMBL" id="CAN0555649.1"/>
    </source>
</evidence>
<evidence type="ECO:0000313" key="2">
    <source>
        <dbReference type="Proteomes" id="UP001162501"/>
    </source>
</evidence>
<name>A0AC60A5Q5_RANTA</name>
<dbReference type="Proteomes" id="UP001162501">
    <property type="component" value="Chromosome 7"/>
</dbReference>
<accession>A0AC60A5Q5</accession>
<sequence length="171" mass="18005">MEESGPRGSAGHCRANLTPRVSLTLGGSLETTGLRVATTDLDSWEGQAGGGESITVRGLECAPDSPGILHISDKRTQRAKNMRMVLSVQGAEGSIVKVWFLLHHCTPCRCHSIQTHRSICTGQLEKAGQESGAGTILTSLTLCHSPSPGVVDVPALSWQHRDQPSSGDGLG</sequence>
<organism evidence="1 2">
    <name type="scientific">Rangifer tarandus platyrhynchus</name>
    <name type="common">Svalbard reindeer</name>
    <dbReference type="NCBI Taxonomy" id="3082113"/>
    <lineage>
        <taxon>Eukaryota</taxon>
        <taxon>Metazoa</taxon>
        <taxon>Chordata</taxon>
        <taxon>Craniata</taxon>
        <taxon>Vertebrata</taxon>
        <taxon>Euteleostomi</taxon>
        <taxon>Mammalia</taxon>
        <taxon>Eutheria</taxon>
        <taxon>Laurasiatheria</taxon>
        <taxon>Artiodactyla</taxon>
        <taxon>Ruminantia</taxon>
        <taxon>Pecora</taxon>
        <taxon>Cervidae</taxon>
        <taxon>Odocoileinae</taxon>
        <taxon>Rangifer</taxon>
    </lineage>
</organism>